<accession>A0AAX3FMC3</accession>
<sequence length="57" mass="7091">MRRFAVKKWIRKIKQWWRNRQFRQANPITAERRDYLKEAIKQGNKNSVSRAKRGRYA</sequence>
<proteinExistence type="predicted"/>
<dbReference type="Proteomes" id="UP000268529">
    <property type="component" value="Chromosome"/>
</dbReference>
<protein>
    <submittedName>
        <fullName evidence="1">Uncharacterized protein</fullName>
    </submittedName>
</protein>
<gene>
    <name evidence="1" type="ORF">NCTC8529_02140</name>
</gene>
<dbReference type="AlphaFoldDB" id="A0AAX3FMC3"/>
<dbReference type="EMBL" id="LR134310">
    <property type="protein sequence ID" value="VEE92996.1"/>
    <property type="molecule type" value="Genomic_DNA"/>
</dbReference>
<name>A0AAX3FMC3_ACTEU</name>
<reference evidence="1 2" key="1">
    <citation type="submission" date="2018-12" db="EMBL/GenBank/DDBJ databases">
        <authorList>
            <consortium name="Pathogen Informatics"/>
        </authorList>
    </citation>
    <scope>NUCLEOTIDE SEQUENCE [LARGE SCALE GENOMIC DNA]</scope>
    <source>
        <strain evidence="1 2">NCTC8529</strain>
    </source>
</reference>
<organism evidence="1 2">
    <name type="scientific">Actinobacillus equuli</name>
    <dbReference type="NCBI Taxonomy" id="718"/>
    <lineage>
        <taxon>Bacteria</taxon>
        <taxon>Pseudomonadati</taxon>
        <taxon>Pseudomonadota</taxon>
        <taxon>Gammaproteobacteria</taxon>
        <taxon>Pasteurellales</taxon>
        <taxon>Pasteurellaceae</taxon>
        <taxon>Actinobacillus</taxon>
    </lineage>
</organism>
<evidence type="ECO:0000313" key="1">
    <source>
        <dbReference type="EMBL" id="VEE92996.1"/>
    </source>
</evidence>
<evidence type="ECO:0000313" key="2">
    <source>
        <dbReference type="Proteomes" id="UP000268529"/>
    </source>
</evidence>